<dbReference type="InParanoid" id="B7Q3G0"/>
<evidence type="ECO:0000256" key="12">
    <source>
        <dbReference type="SAM" id="MobiDB-lite"/>
    </source>
</evidence>
<evidence type="ECO:0000256" key="11">
    <source>
        <dbReference type="ARBA" id="ARBA00024615"/>
    </source>
</evidence>
<evidence type="ECO:0000256" key="1">
    <source>
        <dbReference type="ARBA" id="ARBA00004406"/>
    </source>
</evidence>
<keyword evidence="9" id="KW-0472">Membrane</keyword>
<evidence type="ECO:0000256" key="5">
    <source>
        <dbReference type="ARBA" id="ARBA00022448"/>
    </source>
</evidence>
<dbReference type="GO" id="GO:0034045">
    <property type="term" value="C:phagophore assembly site membrane"/>
    <property type="evidence" value="ECO:0007669"/>
    <property type="project" value="UniProtKB-SubCell"/>
</dbReference>
<evidence type="ECO:0000256" key="4">
    <source>
        <dbReference type="ARBA" id="ARBA00018070"/>
    </source>
</evidence>
<dbReference type="PANTHER" id="PTHR13190:SF1">
    <property type="entry name" value="AUTOPHAGY-RELATED 2, ISOFORM A"/>
    <property type="match status" value="1"/>
</dbReference>
<accession>B7Q3G0</accession>
<dbReference type="AlphaFoldDB" id="B7Q3G0"/>
<evidence type="ECO:0000313" key="15">
    <source>
        <dbReference type="Proteomes" id="UP000001555"/>
    </source>
</evidence>
<keyword evidence="8" id="KW-0445">Lipid transport</keyword>
<sequence>MQGLNELGETFNLPIQFVDGFISSSRWHPLVQAPNGQQHGRVSMFDSMWGSMMSSMQLAEEYLKQDPLEAEKDFSAAEPLTGLEMFARAIETVFCRVKVRLTNTTIRVEHIPNPDTDYGIALEVRIKLVDYFDQVCTETEIAGETIAQRVHERVALSTKRIKLSGTSLYTDEFSLAKNASPSQSAAALGLDAMAGSPEMPPQHVASPESPPQPESDPILISRLQGRQEMKLQLKQDESLTDPNVEVEFNLDQMPLFLSPRQVNLLIKLAKGFYCPGKWDSPTLANSYPTLDQHCPMSAQVAPPRAPHRALPVFLPCSPDPESTVPKAAAASEGALGAVHSKCKPMDLRDFARVEQDLQRQISTKRVPSRGLASHTGWSTHSLDSDEDYQPMTRQRAFVESGSTNATSDMESSASSITYHADM</sequence>
<dbReference type="VEuPathDB" id="VectorBase:ISCP_000318"/>
<evidence type="ECO:0000256" key="3">
    <source>
        <dbReference type="ARBA" id="ARBA00009714"/>
    </source>
</evidence>
<feature type="region of interest" description="Disordered" evidence="12">
    <location>
        <begin position="399"/>
        <end position="422"/>
    </location>
</feature>
<proteinExistence type="inferred from homology"/>
<reference evidence="13 15" key="1">
    <citation type="submission" date="2008-03" db="EMBL/GenBank/DDBJ databases">
        <title>Annotation of Ixodes scapularis.</title>
        <authorList>
            <consortium name="Ixodes scapularis Genome Project Consortium"/>
            <person name="Caler E."/>
            <person name="Hannick L.I."/>
            <person name="Bidwell S."/>
            <person name="Joardar V."/>
            <person name="Thiagarajan M."/>
            <person name="Amedeo P."/>
            <person name="Galinsky K.J."/>
            <person name="Schobel S."/>
            <person name="Inman J."/>
            <person name="Hostetler J."/>
            <person name="Miller J."/>
            <person name="Hammond M."/>
            <person name="Megy K."/>
            <person name="Lawson D."/>
            <person name="Kodira C."/>
            <person name="Sutton G."/>
            <person name="Meyer J."/>
            <person name="Hill C.A."/>
            <person name="Birren B."/>
            <person name="Nene V."/>
            <person name="Collins F."/>
            <person name="Alarcon-Chaidez F."/>
            <person name="Wikel S."/>
            <person name="Strausberg R."/>
        </authorList>
    </citation>
    <scope>NUCLEOTIDE SEQUENCE [LARGE SCALE GENOMIC DNA]</scope>
    <source>
        <strain evidence="15">Wikel</strain>
        <strain evidence="13">Wikel colony</strain>
    </source>
</reference>
<dbReference type="STRING" id="6945.B7Q3G0"/>
<evidence type="ECO:0000256" key="7">
    <source>
        <dbReference type="ARBA" id="ARBA00023006"/>
    </source>
</evidence>
<dbReference type="EMBL" id="ABJB011072773">
    <property type="status" value="NOT_ANNOTATED_CDS"/>
    <property type="molecule type" value="Genomic_DNA"/>
</dbReference>
<dbReference type="InterPro" id="IPR026849">
    <property type="entry name" value="ATG2"/>
</dbReference>
<dbReference type="GO" id="GO:0005789">
    <property type="term" value="C:endoplasmic reticulum membrane"/>
    <property type="evidence" value="ECO:0007669"/>
    <property type="project" value="UniProtKB-SubCell"/>
</dbReference>
<keyword evidence="5" id="KW-0813">Transport</keyword>
<dbReference type="PANTHER" id="PTHR13190">
    <property type="entry name" value="AUTOPHAGY-RELATED 2, ISOFORM A"/>
    <property type="match status" value="1"/>
</dbReference>
<keyword evidence="15" id="KW-1185">Reference proteome</keyword>
<dbReference type="GO" id="GO:0006869">
    <property type="term" value="P:lipid transport"/>
    <property type="evidence" value="ECO:0007669"/>
    <property type="project" value="UniProtKB-KW"/>
</dbReference>
<comment type="subcellular location">
    <subcellularLocation>
        <location evidence="1">Endoplasmic reticulum membrane</location>
        <topology evidence="1">Peripheral membrane protein</topology>
    </subcellularLocation>
    <subcellularLocation>
        <location evidence="2">Preautophagosomal structure membrane</location>
        <topology evidence="2">Peripheral membrane protein</topology>
    </subcellularLocation>
</comment>
<dbReference type="HOGENOM" id="CLU_650971_0_0_1"/>
<dbReference type="EnsemblMetazoa" id="ISCW008987-RA">
    <property type="protein sequence ID" value="ISCW008987-PA"/>
    <property type="gene ID" value="ISCW008987"/>
</dbReference>
<dbReference type="PaxDb" id="6945-B7Q3G0"/>
<dbReference type="EMBL" id="ABJB010465765">
    <property type="status" value="NOT_ANNOTATED_CDS"/>
    <property type="molecule type" value="Genomic_DNA"/>
</dbReference>
<dbReference type="GO" id="GO:0006914">
    <property type="term" value="P:autophagy"/>
    <property type="evidence" value="ECO:0007669"/>
    <property type="project" value="UniProtKB-KW"/>
</dbReference>
<dbReference type="EMBL" id="ABJB010564247">
    <property type="status" value="NOT_ANNOTATED_CDS"/>
    <property type="molecule type" value="Genomic_DNA"/>
</dbReference>
<dbReference type="VEuPathDB" id="VectorBase:ISCI008987"/>
<reference evidence="14" key="2">
    <citation type="submission" date="2020-05" db="UniProtKB">
        <authorList>
            <consortium name="EnsemblMetazoa"/>
        </authorList>
    </citation>
    <scope>IDENTIFICATION</scope>
    <source>
        <strain evidence="14">wikel</strain>
    </source>
</reference>
<gene>
    <name evidence="13" type="ORF">IscW_ISCW008987</name>
</gene>
<feature type="compositionally biased region" description="Polar residues" evidence="12">
    <location>
        <begin position="400"/>
        <end position="422"/>
    </location>
</feature>
<evidence type="ECO:0000256" key="10">
    <source>
        <dbReference type="ARBA" id="ARBA00024479"/>
    </source>
</evidence>
<evidence type="ECO:0000256" key="2">
    <source>
        <dbReference type="ARBA" id="ARBA00004623"/>
    </source>
</evidence>
<feature type="region of interest" description="Disordered" evidence="12">
    <location>
        <begin position="362"/>
        <end position="387"/>
    </location>
</feature>
<comment type="catalytic activity">
    <reaction evidence="11">
        <text>a 1,2-diacyl-sn-glycero-3-phosphoethanolamine(in) = a 1,2-diacyl-sn-glycero-3-phosphoethanolamine(out)</text>
        <dbReference type="Rhea" id="RHEA:38895"/>
        <dbReference type="ChEBI" id="CHEBI:64612"/>
    </reaction>
</comment>
<dbReference type="EMBL" id="ABJB010181946">
    <property type="status" value="NOT_ANNOTATED_CDS"/>
    <property type="molecule type" value="Genomic_DNA"/>
</dbReference>
<comment type="catalytic activity">
    <reaction evidence="10">
        <text>a 1,2-diacyl-sn-glycero-3-phospho-L-serine(in) = a 1,2-diacyl-sn-glycero-3-phospho-L-serine(out)</text>
        <dbReference type="Rhea" id="RHEA:38663"/>
        <dbReference type="ChEBI" id="CHEBI:57262"/>
    </reaction>
</comment>
<evidence type="ECO:0000256" key="8">
    <source>
        <dbReference type="ARBA" id="ARBA00023055"/>
    </source>
</evidence>
<keyword evidence="7" id="KW-0072">Autophagy</keyword>
<dbReference type="EMBL" id="ABJB010576073">
    <property type="status" value="NOT_ANNOTATED_CDS"/>
    <property type="molecule type" value="Genomic_DNA"/>
</dbReference>
<protein>
    <recommendedName>
        <fullName evidence="4">Autophagy-related protein 2</fullName>
    </recommendedName>
</protein>
<evidence type="ECO:0000313" key="13">
    <source>
        <dbReference type="EMBL" id="EEC13382.1"/>
    </source>
</evidence>
<evidence type="ECO:0000256" key="9">
    <source>
        <dbReference type="ARBA" id="ARBA00023136"/>
    </source>
</evidence>
<evidence type="ECO:0000256" key="6">
    <source>
        <dbReference type="ARBA" id="ARBA00022824"/>
    </source>
</evidence>
<evidence type="ECO:0000313" key="14">
    <source>
        <dbReference type="EnsemblMetazoa" id="ISCW008987-PA"/>
    </source>
</evidence>
<dbReference type="OrthoDB" id="6507050at2759"/>
<keyword evidence="6" id="KW-0256">Endoplasmic reticulum</keyword>
<dbReference type="EMBL" id="DS849458">
    <property type="protein sequence ID" value="EEC13382.1"/>
    <property type="molecule type" value="Genomic_DNA"/>
</dbReference>
<feature type="region of interest" description="Disordered" evidence="12">
    <location>
        <begin position="193"/>
        <end position="217"/>
    </location>
</feature>
<organism>
    <name type="scientific">Ixodes scapularis</name>
    <name type="common">Black-legged tick</name>
    <name type="synonym">Deer tick</name>
    <dbReference type="NCBI Taxonomy" id="6945"/>
    <lineage>
        <taxon>Eukaryota</taxon>
        <taxon>Metazoa</taxon>
        <taxon>Ecdysozoa</taxon>
        <taxon>Arthropoda</taxon>
        <taxon>Chelicerata</taxon>
        <taxon>Arachnida</taxon>
        <taxon>Acari</taxon>
        <taxon>Parasitiformes</taxon>
        <taxon>Ixodida</taxon>
        <taxon>Ixodoidea</taxon>
        <taxon>Ixodidae</taxon>
        <taxon>Ixodinae</taxon>
        <taxon>Ixodes</taxon>
    </lineage>
</organism>
<comment type="similarity">
    <text evidence="3">Belongs to the ATG2 family.</text>
</comment>
<name>B7Q3G0_IXOSC</name>
<dbReference type="VEuPathDB" id="VectorBase:ISCW008987"/>
<dbReference type="Proteomes" id="UP000001555">
    <property type="component" value="Unassembled WGS sequence"/>
</dbReference>